<dbReference type="RefSeq" id="XP_001215886.1">
    <property type="nucleotide sequence ID" value="XM_001215886.1"/>
</dbReference>
<evidence type="ECO:0000313" key="1">
    <source>
        <dbReference type="EMBL" id="EAU33252.1"/>
    </source>
</evidence>
<dbReference type="Proteomes" id="UP000007963">
    <property type="component" value="Unassembled WGS sequence"/>
</dbReference>
<accession>Q0CHX6</accession>
<name>Q0CHX6_ASPTN</name>
<dbReference type="STRING" id="341663.Q0CHX6"/>
<reference evidence="2" key="1">
    <citation type="submission" date="2005-09" db="EMBL/GenBank/DDBJ databases">
        <title>Annotation of the Aspergillus terreus NIH2624 genome.</title>
        <authorList>
            <person name="Birren B.W."/>
            <person name="Lander E.S."/>
            <person name="Galagan J.E."/>
            <person name="Nusbaum C."/>
            <person name="Devon K."/>
            <person name="Henn M."/>
            <person name="Ma L.-J."/>
            <person name="Jaffe D.B."/>
            <person name="Butler J."/>
            <person name="Alvarez P."/>
            <person name="Gnerre S."/>
            <person name="Grabherr M."/>
            <person name="Kleber M."/>
            <person name="Mauceli E.W."/>
            <person name="Brockman W."/>
            <person name="Rounsley S."/>
            <person name="Young S.K."/>
            <person name="LaButti K."/>
            <person name="Pushparaj V."/>
            <person name="DeCaprio D."/>
            <person name="Crawford M."/>
            <person name="Koehrsen M."/>
            <person name="Engels R."/>
            <person name="Montgomery P."/>
            <person name="Pearson M."/>
            <person name="Howarth C."/>
            <person name="Larson L."/>
            <person name="Luoma S."/>
            <person name="White J."/>
            <person name="Alvarado L."/>
            <person name="Kodira C.D."/>
            <person name="Zeng Q."/>
            <person name="Oleary S."/>
            <person name="Yandava C."/>
            <person name="Denning D.W."/>
            <person name="Nierman W.C."/>
            <person name="Milne T."/>
            <person name="Madden K."/>
        </authorList>
    </citation>
    <scope>NUCLEOTIDE SEQUENCE [LARGE SCALE GENOMIC DNA]</scope>
    <source>
        <strain evidence="2">NIH 2624 / FGSC A1156</strain>
    </source>
</reference>
<gene>
    <name evidence="1" type="ORF">ATEG_06708</name>
</gene>
<dbReference type="eggNOG" id="ENOG502SJ31">
    <property type="taxonomic scope" value="Eukaryota"/>
</dbReference>
<dbReference type="AlphaFoldDB" id="Q0CHX6"/>
<evidence type="ECO:0000313" key="2">
    <source>
        <dbReference type="Proteomes" id="UP000007963"/>
    </source>
</evidence>
<dbReference type="HOGENOM" id="CLU_1555085_0_0_1"/>
<protein>
    <submittedName>
        <fullName evidence="1">Uncharacterized protein</fullName>
    </submittedName>
</protein>
<organism evidence="1 2">
    <name type="scientific">Aspergillus terreus (strain NIH 2624 / FGSC A1156)</name>
    <dbReference type="NCBI Taxonomy" id="341663"/>
    <lineage>
        <taxon>Eukaryota</taxon>
        <taxon>Fungi</taxon>
        <taxon>Dikarya</taxon>
        <taxon>Ascomycota</taxon>
        <taxon>Pezizomycotina</taxon>
        <taxon>Eurotiomycetes</taxon>
        <taxon>Eurotiomycetidae</taxon>
        <taxon>Eurotiales</taxon>
        <taxon>Aspergillaceae</taxon>
        <taxon>Aspergillus</taxon>
        <taxon>Aspergillus subgen. Circumdati</taxon>
    </lineage>
</organism>
<dbReference type="EMBL" id="CH476602">
    <property type="protein sequence ID" value="EAU33252.1"/>
    <property type="molecule type" value="Genomic_DNA"/>
</dbReference>
<proteinExistence type="predicted"/>
<sequence>MTHPAVLDNLEEEIEDWNTTKPHSFRPIRFVPRGKDMHQRFPEIWMLLPVHVVGVQYYHIAKIVLAFTQSSSPSRTYANLRNSRSIEPCADIYFLYWGLAKSNPKAENTLFTARHSLVAWGWVLRHKLDQEAAENLLQGMEAKTGWDVAQSIQVLRGLWNEEDSDN</sequence>
<dbReference type="VEuPathDB" id="FungiDB:ATEG_06708"/>
<dbReference type="OrthoDB" id="4525710at2759"/>
<dbReference type="GeneID" id="4322130"/>